<dbReference type="PANTHER" id="PTHR30329:SF21">
    <property type="entry name" value="LIPOPROTEIN YIAD-RELATED"/>
    <property type="match status" value="1"/>
</dbReference>
<keyword evidence="1" id="KW-0472">Membrane</keyword>
<dbReference type="PROSITE" id="PS51123">
    <property type="entry name" value="OMPA_2"/>
    <property type="match status" value="1"/>
</dbReference>
<dbReference type="Gene3D" id="3.30.1330.60">
    <property type="entry name" value="OmpA-like domain"/>
    <property type="match status" value="1"/>
</dbReference>
<gene>
    <name evidence="3" type="ORF">QUF54_11385</name>
</gene>
<organism evidence="3 4">
    <name type="scientific">Candidatus Marithioploca araucensis</name>
    <dbReference type="NCBI Taxonomy" id="70273"/>
    <lineage>
        <taxon>Bacteria</taxon>
        <taxon>Pseudomonadati</taxon>
        <taxon>Pseudomonadota</taxon>
        <taxon>Gammaproteobacteria</taxon>
        <taxon>Thiotrichales</taxon>
        <taxon>Thiotrichaceae</taxon>
        <taxon>Candidatus Marithioploca</taxon>
    </lineage>
</organism>
<dbReference type="CDD" id="cd07185">
    <property type="entry name" value="OmpA_C-like"/>
    <property type="match status" value="1"/>
</dbReference>
<name>A0ABT7VWJ0_9GAMM</name>
<keyword evidence="4" id="KW-1185">Reference proteome</keyword>
<feature type="domain" description="OmpA-like" evidence="2">
    <location>
        <begin position="44"/>
        <end position="166"/>
    </location>
</feature>
<accession>A0ABT7VWJ0</accession>
<dbReference type="InterPro" id="IPR050330">
    <property type="entry name" value="Bact_OuterMem_StrucFunc"/>
</dbReference>
<dbReference type="SUPFAM" id="SSF103088">
    <property type="entry name" value="OmpA-like"/>
    <property type="match status" value="1"/>
</dbReference>
<dbReference type="Pfam" id="PF00691">
    <property type="entry name" value="OmpA"/>
    <property type="match status" value="1"/>
</dbReference>
<dbReference type="InterPro" id="IPR036737">
    <property type="entry name" value="OmpA-like_sf"/>
</dbReference>
<dbReference type="PANTHER" id="PTHR30329">
    <property type="entry name" value="STATOR ELEMENT OF FLAGELLAR MOTOR COMPLEX"/>
    <property type="match status" value="1"/>
</dbReference>
<evidence type="ECO:0000259" key="2">
    <source>
        <dbReference type="PROSITE" id="PS51123"/>
    </source>
</evidence>
<reference evidence="3" key="1">
    <citation type="submission" date="2023-06" db="EMBL/GenBank/DDBJ databases">
        <title>Uncultivated large filamentous bacteria from sulfidic sediments reveal new species and different genomic features in energy metabolism and defense.</title>
        <authorList>
            <person name="Fonseca A."/>
        </authorList>
    </citation>
    <scope>NUCLEOTIDE SEQUENCE</scope>
    <source>
        <strain evidence="3">HSG4</strain>
    </source>
</reference>
<dbReference type="Proteomes" id="UP001171945">
    <property type="component" value="Unassembled WGS sequence"/>
</dbReference>
<evidence type="ECO:0000313" key="3">
    <source>
        <dbReference type="EMBL" id="MDM8563945.1"/>
    </source>
</evidence>
<sequence>MLKNNRYAITEENQILNKESLLLLYDETRREEINNLLANCGLRAKIRNVIVFRSLVFNSGKATLKSASEQQLKKIADALKIIKPTAIKINGHSDNQRWRGKTVEKSQQLNLMLSQQRADTVQKGLIKQGIHPRRVQAKGYGETIPLVPGNSETAWAKNRRVEIDVQ</sequence>
<protein>
    <submittedName>
        <fullName evidence="3">OmpA family protein</fullName>
    </submittedName>
</protein>
<dbReference type="EMBL" id="JAUCGM010000981">
    <property type="protein sequence ID" value="MDM8563945.1"/>
    <property type="molecule type" value="Genomic_DNA"/>
</dbReference>
<dbReference type="InterPro" id="IPR006665">
    <property type="entry name" value="OmpA-like"/>
</dbReference>
<proteinExistence type="predicted"/>
<evidence type="ECO:0000256" key="1">
    <source>
        <dbReference type="PROSITE-ProRule" id="PRU00473"/>
    </source>
</evidence>
<comment type="caution">
    <text evidence="3">The sequence shown here is derived from an EMBL/GenBank/DDBJ whole genome shotgun (WGS) entry which is preliminary data.</text>
</comment>
<evidence type="ECO:0000313" key="4">
    <source>
        <dbReference type="Proteomes" id="UP001171945"/>
    </source>
</evidence>